<comment type="caution">
    <text evidence="1">The sequence shown here is derived from an EMBL/GenBank/DDBJ whole genome shotgun (WGS) entry which is preliminary data.</text>
</comment>
<dbReference type="AlphaFoldDB" id="A0A9P9YZH9"/>
<protein>
    <submittedName>
        <fullName evidence="1">Uncharacterized protein</fullName>
    </submittedName>
</protein>
<gene>
    <name evidence="1" type="ORF">M5D96_001760</name>
</gene>
<sequence>MDNQNGRCHCKGHRGNDLQMMNTGSVTNYGIMTTRRCNGELNPQTLKIKTFINRGTLVLHKCHCNSQLLQIIDLINYGIVVNCLSYCKLVKEEAPKPIGAPENMVKIDFGF</sequence>
<accession>A0A9P9YZH9</accession>
<reference evidence="1" key="1">
    <citation type="journal article" date="2023" name="Genome Biol. Evol.">
        <title>Long-read-based Genome Assembly of Drosophila gunungcola Reveals Fewer Chemosensory Genes in Flower-breeding Species.</title>
        <authorList>
            <person name="Negi A."/>
            <person name="Liao B.Y."/>
            <person name="Yeh S.D."/>
        </authorList>
    </citation>
    <scope>NUCLEOTIDE SEQUENCE</scope>
    <source>
        <strain evidence="1">Sukarami</strain>
    </source>
</reference>
<name>A0A9P9YZH9_9MUSC</name>
<dbReference type="Proteomes" id="UP001059596">
    <property type="component" value="Chromosome 3R"/>
</dbReference>
<evidence type="ECO:0000313" key="1">
    <source>
        <dbReference type="EMBL" id="KAI8045578.1"/>
    </source>
</evidence>
<keyword evidence="2" id="KW-1185">Reference proteome</keyword>
<dbReference type="EMBL" id="JAMKOV010000001">
    <property type="protein sequence ID" value="KAI8045578.1"/>
    <property type="molecule type" value="Genomic_DNA"/>
</dbReference>
<proteinExistence type="predicted"/>
<evidence type="ECO:0000313" key="2">
    <source>
        <dbReference type="Proteomes" id="UP001059596"/>
    </source>
</evidence>
<organism evidence="1 2">
    <name type="scientific">Drosophila gunungcola</name>
    <name type="common">fruit fly</name>
    <dbReference type="NCBI Taxonomy" id="103775"/>
    <lineage>
        <taxon>Eukaryota</taxon>
        <taxon>Metazoa</taxon>
        <taxon>Ecdysozoa</taxon>
        <taxon>Arthropoda</taxon>
        <taxon>Hexapoda</taxon>
        <taxon>Insecta</taxon>
        <taxon>Pterygota</taxon>
        <taxon>Neoptera</taxon>
        <taxon>Endopterygota</taxon>
        <taxon>Diptera</taxon>
        <taxon>Brachycera</taxon>
        <taxon>Muscomorpha</taxon>
        <taxon>Ephydroidea</taxon>
        <taxon>Drosophilidae</taxon>
        <taxon>Drosophila</taxon>
        <taxon>Sophophora</taxon>
    </lineage>
</organism>